<dbReference type="PANTHER" id="PTHR43976:SF16">
    <property type="entry name" value="SHORT-CHAIN DEHYDROGENASE_REDUCTASE FAMILY PROTEIN"/>
    <property type="match status" value="1"/>
</dbReference>
<reference evidence="6 7" key="1">
    <citation type="submission" date="2015-06" db="EMBL/GenBank/DDBJ databases">
        <title>Talaromyces atroroseus IBT 11181 draft genome.</title>
        <authorList>
            <person name="Rasmussen K.B."/>
            <person name="Rasmussen S."/>
            <person name="Petersen B."/>
            <person name="Sicheritz-Ponten T."/>
            <person name="Mortensen U.H."/>
            <person name="Thrane U."/>
        </authorList>
    </citation>
    <scope>NUCLEOTIDE SEQUENCE [LARGE SCALE GENOMIC DNA]</scope>
    <source>
        <strain evidence="6 7">IBT 11181</strain>
    </source>
</reference>
<organism evidence="6 7">
    <name type="scientific">Talaromyces atroroseus</name>
    <dbReference type="NCBI Taxonomy" id="1441469"/>
    <lineage>
        <taxon>Eukaryota</taxon>
        <taxon>Fungi</taxon>
        <taxon>Dikarya</taxon>
        <taxon>Ascomycota</taxon>
        <taxon>Pezizomycotina</taxon>
        <taxon>Eurotiomycetes</taxon>
        <taxon>Eurotiomycetidae</taxon>
        <taxon>Eurotiales</taxon>
        <taxon>Trichocomaceae</taxon>
        <taxon>Talaromyces</taxon>
        <taxon>Talaromyces sect. Trachyspermi</taxon>
    </lineage>
</organism>
<protein>
    <recommendedName>
        <fullName evidence="5">Ketoreductase domain-containing protein</fullName>
    </recommendedName>
</protein>
<dbReference type="PRINTS" id="PR00080">
    <property type="entry name" value="SDRFAMILY"/>
</dbReference>
<proteinExistence type="inferred from homology"/>
<feature type="domain" description="Ketoreductase" evidence="5">
    <location>
        <begin position="4"/>
        <end position="181"/>
    </location>
</feature>
<evidence type="ECO:0000256" key="4">
    <source>
        <dbReference type="RuleBase" id="RU000363"/>
    </source>
</evidence>
<dbReference type="RefSeq" id="XP_020120647.1">
    <property type="nucleotide sequence ID" value="XM_020266500.1"/>
</dbReference>
<keyword evidence="3" id="KW-0560">Oxidoreductase</keyword>
<name>A0A1Q5Q8R8_TALAT</name>
<accession>A0A1Q5Q8R8</accession>
<keyword evidence="7" id="KW-1185">Reference proteome</keyword>
<dbReference type="CDD" id="cd05374">
    <property type="entry name" value="17beta-HSD-like_SDR_c"/>
    <property type="match status" value="1"/>
</dbReference>
<comment type="caution">
    <text evidence="6">The sequence shown here is derived from an EMBL/GenBank/DDBJ whole genome shotgun (WGS) entry which is preliminary data.</text>
</comment>
<dbReference type="PRINTS" id="PR00081">
    <property type="entry name" value="GDHRDH"/>
</dbReference>
<evidence type="ECO:0000313" key="7">
    <source>
        <dbReference type="Proteomes" id="UP000214365"/>
    </source>
</evidence>
<dbReference type="Proteomes" id="UP000214365">
    <property type="component" value="Unassembled WGS sequence"/>
</dbReference>
<evidence type="ECO:0000256" key="3">
    <source>
        <dbReference type="ARBA" id="ARBA00023002"/>
    </source>
</evidence>
<dbReference type="STRING" id="1441469.A0A1Q5Q8R8"/>
<evidence type="ECO:0000256" key="2">
    <source>
        <dbReference type="ARBA" id="ARBA00022857"/>
    </source>
</evidence>
<dbReference type="AlphaFoldDB" id="A0A1Q5Q8R8"/>
<gene>
    <name evidence="6" type="ORF">UA08_04203</name>
</gene>
<dbReference type="PROSITE" id="PS00061">
    <property type="entry name" value="ADH_SHORT"/>
    <property type="match status" value="1"/>
</dbReference>
<dbReference type="Gene3D" id="3.40.50.720">
    <property type="entry name" value="NAD(P)-binding Rossmann-like Domain"/>
    <property type="match status" value="1"/>
</dbReference>
<comment type="similarity">
    <text evidence="1 4">Belongs to the short-chain dehydrogenases/reductases (SDR) family.</text>
</comment>
<evidence type="ECO:0000256" key="1">
    <source>
        <dbReference type="ARBA" id="ARBA00006484"/>
    </source>
</evidence>
<dbReference type="InterPro" id="IPR051911">
    <property type="entry name" value="SDR_oxidoreductase"/>
</dbReference>
<dbReference type="InterPro" id="IPR002347">
    <property type="entry name" value="SDR_fam"/>
</dbReference>
<evidence type="ECO:0000259" key="5">
    <source>
        <dbReference type="SMART" id="SM00822"/>
    </source>
</evidence>
<dbReference type="Pfam" id="PF00106">
    <property type="entry name" value="adh_short"/>
    <property type="match status" value="1"/>
</dbReference>
<keyword evidence="2" id="KW-0521">NADP</keyword>
<dbReference type="SMART" id="SM00822">
    <property type="entry name" value="PKS_KR"/>
    <property type="match status" value="1"/>
</dbReference>
<dbReference type="InterPro" id="IPR057326">
    <property type="entry name" value="KR_dom"/>
</dbReference>
<dbReference type="SUPFAM" id="SSF51735">
    <property type="entry name" value="NAD(P)-binding Rossmann-fold domains"/>
    <property type="match status" value="1"/>
</dbReference>
<dbReference type="InterPro" id="IPR036291">
    <property type="entry name" value="NAD(P)-bd_dom_sf"/>
</dbReference>
<dbReference type="EMBL" id="LFMY01000005">
    <property type="protein sequence ID" value="OKL60526.1"/>
    <property type="molecule type" value="Genomic_DNA"/>
</dbReference>
<dbReference type="GeneID" id="31003958"/>
<evidence type="ECO:0000313" key="6">
    <source>
        <dbReference type="EMBL" id="OKL60526.1"/>
    </source>
</evidence>
<dbReference type="InterPro" id="IPR020904">
    <property type="entry name" value="Sc_DH/Rdtase_CS"/>
</dbReference>
<sequence>MASPVWLITGSSGGLGYSLTLHVLAAGHRVVATVRSSSKSAAVVKEIEARGGKIVELDIAKPDTISAAAKQAESFYGHIDILVNNAAYSLLGAVEDMTDDEGALQFETNFFGPVRLTRALLPSMRARRTGTIVNISSIAGQDGRPSCGMYAASKFALEGLSETLAHELAPFNIAVLVVEPGAFRTNFLQAAQITKAGVSEPYKEGPVQIALDKFDAANGNQIGDPAKGVARIFEVVTGEGLAGGLKGKILRLPLGSDCVARLEQKLESVTGDLKLAREASLSTDFA</sequence>
<dbReference type="GO" id="GO:0016491">
    <property type="term" value="F:oxidoreductase activity"/>
    <property type="evidence" value="ECO:0007669"/>
    <property type="project" value="UniProtKB-KW"/>
</dbReference>
<dbReference type="OrthoDB" id="1274115at2759"/>
<dbReference type="PANTHER" id="PTHR43976">
    <property type="entry name" value="SHORT CHAIN DEHYDROGENASE"/>
    <property type="match status" value="1"/>
</dbReference>